<proteinExistence type="predicted"/>
<reference evidence="2 3" key="1">
    <citation type="journal article" date="2022" name="G3 (Bethesda)">
        <title>Enemy or ally: a genomic approach to elucidate the lifestyle of Phyllosticta citrichinaensis.</title>
        <authorList>
            <person name="Buijs V.A."/>
            <person name="Groenewald J.Z."/>
            <person name="Haridas S."/>
            <person name="LaButti K.M."/>
            <person name="Lipzen A."/>
            <person name="Martin F.M."/>
            <person name="Barry K."/>
            <person name="Grigoriev I.V."/>
            <person name="Crous P.W."/>
            <person name="Seidl M.F."/>
        </authorList>
    </citation>
    <scope>NUCLEOTIDE SEQUENCE [LARGE SCALE GENOMIC DNA]</scope>
    <source>
        <strain evidence="2 3">CBS 129764</strain>
    </source>
</reference>
<evidence type="ECO:0000313" key="2">
    <source>
        <dbReference type="EMBL" id="KAK8162052.1"/>
    </source>
</evidence>
<name>A0ABR1XPA4_9PEZI</name>
<gene>
    <name evidence="2" type="ORF">IWX90DRAFT_417039</name>
</gene>
<organism evidence="2 3">
    <name type="scientific">Phyllosticta citrichinensis</name>
    <dbReference type="NCBI Taxonomy" id="1130410"/>
    <lineage>
        <taxon>Eukaryota</taxon>
        <taxon>Fungi</taxon>
        <taxon>Dikarya</taxon>
        <taxon>Ascomycota</taxon>
        <taxon>Pezizomycotina</taxon>
        <taxon>Dothideomycetes</taxon>
        <taxon>Dothideomycetes incertae sedis</taxon>
        <taxon>Botryosphaeriales</taxon>
        <taxon>Phyllostictaceae</taxon>
        <taxon>Phyllosticta</taxon>
    </lineage>
</organism>
<feature type="compositionally biased region" description="Polar residues" evidence="1">
    <location>
        <begin position="117"/>
        <end position="128"/>
    </location>
</feature>
<accession>A0ABR1XPA4</accession>
<feature type="region of interest" description="Disordered" evidence="1">
    <location>
        <begin position="115"/>
        <end position="179"/>
    </location>
</feature>
<protein>
    <submittedName>
        <fullName evidence="2">Uncharacterized protein</fullName>
    </submittedName>
</protein>
<dbReference type="Proteomes" id="UP001456524">
    <property type="component" value="Unassembled WGS sequence"/>
</dbReference>
<dbReference type="EMBL" id="JBBWUH010000007">
    <property type="protein sequence ID" value="KAK8162052.1"/>
    <property type="molecule type" value="Genomic_DNA"/>
</dbReference>
<evidence type="ECO:0000313" key="3">
    <source>
        <dbReference type="Proteomes" id="UP001456524"/>
    </source>
</evidence>
<feature type="region of interest" description="Disordered" evidence="1">
    <location>
        <begin position="27"/>
        <end position="46"/>
    </location>
</feature>
<sequence length="201" mass="22412">MFVEGANVWEPKPIPDNYWPLFDAVDSRRPGSAMRDPSQGTKDPSDEIRTQLTTHLWTAHDHSDETSTALEYDVHSLRQCVRKGRTQEDPTALRKLSCINRINVSDRASCTYMPSAESLSSAGVLSQSEGRRTRKPKLPPGPKGLKLPSEAPVDWKPYIPNGVSRDPRNRPPRGRCYYPGQSALRNEVVLVSGGEKDEEAS</sequence>
<keyword evidence="3" id="KW-1185">Reference proteome</keyword>
<evidence type="ECO:0000256" key="1">
    <source>
        <dbReference type="SAM" id="MobiDB-lite"/>
    </source>
</evidence>
<comment type="caution">
    <text evidence="2">The sequence shown here is derived from an EMBL/GenBank/DDBJ whole genome shotgun (WGS) entry which is preliminary data.</text>
</comment>